<proteinExistence type="inferred from homology"/>
<dbReference type="GO" id="GO:0003677">
    <property type="term" value="F:DNA binding"/>
    <property type="evidence" value="ECO:0007669"/>
    <property type="project" value="UniProtKB-KW"/>
</dbReference>
<keyword evidence="2" id="KW-0805">Transcription regulation</keyword>
<evidence type="ECO:0000313" key="6">
    <source>
        <dbReference type="EMBL" id="APM39376.1"/>
    </source>
</evidence>
<dbReference type="Gene3D" id="3.40.190.290">
    <property type="match status" value="1"/>
</dbReference>
<evidence type="ECO:0000256" key="2">
    <source>
        <dbReference type="ARBA" id="ARBA00023015"/>
    </source>
</evidence>
<organism evidence="6 7">
    <name type="scientific">Clostridium kluyveri</name>
    <dbReference type="NCBI Taxonomy" id="1534"/>
    <lineage>
        <taxon>Bacteria</taxon>
        <taxon>Bacillati</taxon>
        <taxon>Bacillota</taxon>
        <taxon>Clostridia</taxon>
        <taxon>Eubacteriales</taxon>
        <taxon>Clostridiaceae</taxon>
        <taxon>Clostridium</taxon>
    </lineage>
</organism>
<dbReference type="Gene3D" id="1.10.10.10">
    <property type="entry name" value="Winged helix-like DNA-binding domain superfamily/Winged helix DNA-binding domain"/>
    <property type="match status" value="1"/>
</dbReference>
<dbReference type="CDD" id="cd05466">
    <property type="entry name" value="PBP2_LTTR_substrate"/>
    <property type="match status" value="1"/>
</dbReference>
<dbReference type="Proteomes" id="UP000184604">
    <property type="component" value="Chromosome"/>
</dbReference>
<dbReference type="SUPFAM" id="SSF46785">
    <property type="entry name" value="Winged helix' DNA-binding domain"/>
    <property type="match status" value="1"/>
</dbReference>
<dbReference type="GO" id="GO:0003700">
    <property type="term" value="F:DNA-binding transcription factor activity"/>
    <property type="evidence" value="ECO:0007669"/>
    <property type="project" value="InterPro"/>
</dbReference>
<evidence type="ECO:0000259" key="5">
    <source>
        <dbReference type="PROSITE" id="PS50931"/>
    </source>
</evidence>
<dbReference type="EMBL" id="CP018335">
    <property type="protein sequence ID" value="APM39376.1"/>
    <property type="molecule type" value="Genomic_DNA"/>
</dbReference>
<evidence type="ECO:0000313" key="7">
    <source>
        <dbReference type="Proteomes" id="UP000184604"/>
    </source>
</evidence>
<dbReference type="SUPFAM" id="SSF53850">
    <property type="entry name" value="Periplasmic binding protein-like II"/>
    <property type="match status" value="1"/>
</dbReference>
<dbReference type="InterPro" id="IPR036390">
    <property type="entry name" value="WH_DNA-bd_sf"/>
</dbReference>
<dbReference type="OrthoDB" id="119203at2"/>
<comment type="similarity">
    <text evidence="1">Belongs to the LysR transcriptional regulatory family.</text>
</comment>
<evidence type="ECO:0000256" key="1">
    <source>
        <dbReference type="ARBA" id="ARBA00009437"/>
    </source>
</evidence>
<dbReference type="FunFam" id="1.10.10.10:FF:000001">
    <property type="entry name" value="LysR family transcriptional regulator"/>
    <property type="match status" value="1"/>
</dbReference>
<dbReference type="PANTHER" id="PTHR30419">
    <property type="entry name" value="HTH-TYPE TRANSCRIPTIONAL REGULATOR YBHD"/>
    <property type="match status" value="1"/>
</dbReference>
<dbReference type="AlphaFoldDB" id="A0A1L5F8L8"/>
<evidence type="ECO:0000256" key="4">
    <source>
        <dbReference type="ARBA" id="ARBA00023163"/>
    </source>
</evidence>
<dbReference type="GO" id="GO:0005829">
    <property type="term" value="C:cytosol"/>
    <property type="evidence" value="ECO:0007669"/>
    <property type="project" value="TreeGrafter"/>
</dbReference>
<feature type="domain" description="HTH lysR-type" evidence="5">
    <location>
        <begin position="1"/>
        <end position="58"/>
    </location>
</feature>
<dbReference type="InterPro" id="IPR000847">
    <property type="entry name" value="LysR_HTH_N"/>
</dbReference>
<protein>
    <submittedName>
        <fullName evidence="6">Transcriptional regulator</fullName>
    </submittedName>
</protein>
<dbReference type="Pfam" id="PF03466">
    <property type="entry name" value="LysR_substrate"/>
    <property type="match status" value="1"/>
</dbReference>
<gene>
    <name evidence="6" type="ORF">BS101_11800</name>
</gene>
<accession>A0A1L5F8L8</accession>
<dbReference type="InterPro" id="IPR005119">
    <property type="entry name" value="LysR_subst-bd"/>
</dbReference>
<dbReference type="PRINTS" id="PR00039">
    <property type="entry name" value="HTHLYSR"/>
</dbReference>
<dbReference type="Pfam" id="PF00126">
    <property type="entry name" value="HTH_1"/>
    <property type="match status" value="1"/>
</dbReference>
<dbReference type="RefSeq" id="WP_073539002.1">
    <property type="nucleotide sequence ID" value="NZ_CP018335.1"/>
</dbReference>
<keyword evidence="4" id="KW-0804">Transcription</keyword>
<name>A0A1L5F8L8_CLOKL</name>
<dbReference type="InterPro" id="IPR036388">
    <property type="entry name" value="WH-like_DNA-bd_sf"/>
</dbReference>
<evidence type="ECO:0000256" key="3">
    <source>
        <dbReference type="ARBA" id="ARBA00023125"/>
    </source>
</evidence>
<dbReference type="InterPro" id="IPR050950">
    <property type="entry name" value="HTH-type_LysR_regulators"/>
</dbReference>
<reference evidence="6 7" key="1">
    <citation type="submission" date="2016-12" db="EMBL/GenBank/DDBJ databases">
        <title>Complete genome sequence of Clostridium kluyveri JZZ isolated from the pit mud of a Chinese flavor liquor-making factory.</title>
        <authorList>
            <person name="Wang Y."/>
        </authorList>
    </citation>
    <scope>NUCLEOTIDE SEQUENCE [LARGE SCALE GENOMIC DNA]</scope>
    <source>
        <strain evidence="6 7">JZZ</strain>
    </source>
</reference>
<dbReference type="PROSITE" id="PS50931">
    <property type="entry name" value="HTH_LYSR"/>
    <property type="match status" value="1"/>
</dbReference>
<keyword evidence="3" id="KW-0238">DNA-binding</keyword>
<sequence>MRLEQLYYIVEVSQSKSISLAAERSYISQPAISSSIAKLELELGVALFKRTNKGMVPTEVGTNVIEKASNIIDQVEEIKNIARTNAVELTGNISIAVEPSFCNTIMVNILTTFKYKHPKVNLMVKVGESNDILHDVLSGKADISIILKTEQSIKSDEIIIQKLFKDKLMIITGKSFSQGNKKDISIRQALEQPLVLYNTGYETTCAISQILNKYGKLNIAYRFDNLNIIEEVVAGGTCIAFVPKFMMDYYKGANSINTLLINDASLEVEIIMVRNKRHRVSNIEKELINTIKSLCSMCEFRD</sequence>